<evidence type="ECO:0000256" key="1">
    <source>
        <dbReference type="SAM" id="SignalP"/>
    </source>
</evidence>
<dbReference type="EMBL" id="QRID01000001">
    <property type="protein sequence ID" value="RHG30775.1"/>
    <property type="molecule type" value="Genomic_DNA"/>
</dbReference>
<comment type="caution">
    <text evidence="2">The sequence shown here is derived from an EMBL/GenBank/DDBJ whole genome shotgun (WGS) entry which is preliminary data.</text>
</comment>
<proteinExistence type="predicted"/>
<dbReference type="PROSITE" id="PS51257">
    <property type="entry name" value="PROKAR_LIPOPROTEIN"/>
    <property type="match status" value="1"/>
</dbReference>
<protein>
    <submittedName>
        <fullName evidence="2">Uncharacterized protein</fullName>
    </submittedName>
</protein>
<evidence type="ECO:0000313" key="5">
    <source>
        <dbReference type="Proteomes" id="UP000284051"/>
    </source>
</evidence>
<dbReference type="RefSeq" id="WP_118488118.1">
    <property type="nucleotide sequence ID" value="NZ_QRID01000001.1"/>
</dbReference>
<feature type="signal peptide" evidence="1">
    <location>
        <begin position="1"/>
        <end position="19"/>
    </location>
</feature>
<dbReference type="EMBL" id="QRQN01000002">
    <property type="protein sequence ID" value="RHN11447.1"/>
    <property type="molecule type" value="Genomic_DNA"/>
</dbReference>
<gene>
    <name evidence="2" type="ORF">DW264_00545</name>
    <name evidence="3" type="ORF">DWZ31_02250</name>
</gene>
<keyword evidence="1" id="KW-0732">Signal</keyword>
<name>A0A414T989_9FIRM</name>
<dbReference type="AlphaFoldDB" id="A0A414T989"/>
<evidence type="ECO:0000313" key="2">
    <source>
        <dbReference type="EMBL" id="RHG30775.1"/>
    </source>
</evidence>
<reference evidence="4 5" key="1">
    <citation type="submission" date="2018-08" db="EMBL/GenBank/DDBJ databases">
        <title>A genome reference for cultivated species of the human gut microbiota.</title>
        <authorList>
            <person name="Zou Y."/>
            <person name="Xue W."/>
            <person name="Luo G."/>
        </authorList>
    </citation>
    <scope>NUCLEOTIDE SEQUENCE [LARGE SCALE GENOMIC DNA]</scope>
    <source>
        <strain evidence="3 4">AF31-21AC</strain>
        <strain evidence="2 5">AM22-21LB</strain>
    </source>
</reference>
<sequence length="397" mass="45597">MKKRKIASLYMLMAMTISACGNQTPQADLAEMQENDTITADAEGQTEYEEAAAEKEGSSEDNSIVEVSNSENNIVEITDYIGNFEKVVEIMDMEYDNEAATGSNNYCIDNFKLSWDDYGYYAVSNQENEKVALYGVRIGDNRAAVLSRIQEYGYTYQNVSEDSDAIYLLQDGKIIYIEIFYNGEQVTSWYVNNYEEGEIEDIKNILELKEQYNIKTAEAWKSAYIDFVFEKYMNDDFLLDEPLQKYKLVNVNGDNIPELYINFGSTAGGDMLCSYFDNSVIYQPMWNYGFSYIEGENLFLDSGGHMDEYYDIVYSIEDGTFVVQAKGECGAEDNANIQFDAEGFPIYNYYWNGNQVSGEAEYEELLNKAFDKGRAKKPFENDDIYDYQEIVNQIIQY</sequence>
<feature type="chain" id="PRO_5038237090" evidence="1">
    <location>
        <begin position="20"/>
        <end position="397"/>
    </location>
</feature>
<dbReference type="Proteomes" id="UP000283586">
    <property type="component" value="Unassembled WGS sequence"/>
</dbReference>
<dbReference type="Proteomes" id="UP000284051">
    <property type="component" value="Unassembled WGS sequence"/>
</dbReference>
<evidence type="ECO:0000313" key="3">
    <source>
        <dbReference type="EMBL" id="RHN11447.1"/>
    </source>
</evidence>
<organism evidence="2 5">
    <name type="scientific">Roseburia intestinalis</name>
    <dbReference type="NCBI Taxonomy" id="166486"/>
    <lineage>
        <taxon>Bacteria</taxon>
        <taxon>Bacillati</taxon>
        <taxon>Bacillota</taxon>
        <taxon>Clostridia</taxon>
        <taxon>Lachnospirales</taxon>
        <taxon>Lachnospiraceae</taxon>
        <taxon>Roseburia</taxon>
    </lineage>
</organism>
<evidence type="ECO:0000313" key="4">
    <source>
        <dbReference type="Proteomes" id="UP000283586"/>
    </source>
</evidence>
<accession>A0A414T989</accession>